<feature type="domain" description="Carrier" evidence="1">
    <location>
        <begin position="10"/>
        <end position="85"/>
    </location>
</feature>
<dbReference type="Proteomes" id="UP000375525">
    <property type="component" value="Unassembled WGS sequence"/>
</dbReference>
<dbReference type="Gene3D" id="1.10.1200.10">
    <property type="entry name" value="ACP-like"/>
    <property type="match status" value="1"/>
</dbReference>
<gene>
    <name evidence="2" type="primary">acpP_1</name>
    <name evidence="2" type="ORF">PS880_00180</name>
</gene>
<evidence type="ECO:0000259" key="1">
    <source>
        <dbReference type="PROSITE" id="PS50075"/>
    </source>
</evidence>
<dbReference type="InterPro" id="IPR036736">
    <property type="entry name" value="ACP-like_sf"/>
</dbReference>
<dbReference type="AlphaFoldDB" id="A0A5E7GAN6"/>
<dbReference type="PROSITE" id="PS50075">
    <property type="entry name" value="CARRIER"/>
    <property type="match status" value="1"/>
</dbReference>
<organism evidence="2 3">
    <name type="scientific">Pseudomonas fluorescens</name>
    <dbReference type="NCBI Taxonomy" id="294"/>
    <lineage>
        <taxon>Bacteria</taxon>
        <taxon>Pseudomonadati</taxon>
        <taxon>Pseudomonadota</taxon>
        <taxon>Gammaproteobacteria</taxon>
        <taxon>Pseudomonadales</taxon>
        <taxon>Pseudomonadaceae</taxon>
        <taxon>Pseudomonas</taxon>
    </lineage>
</organism>
<proteinExistence type="predicted"/>
<dbReference type="Pfam" id="PF00550">
    <property type="entry name" value="PP-binding"/>
    <property type="match status" value="1"/>
</dbReference>
<dbReference type="RefSeq" id="WP_150778244.1">
    <property type="nucleotide sequence ID" value="NZ_CABVIH010000001.1"/>
</dbReference>
<reference evidence="2 3" key="1">
    <citation type="submission" date="2019-09" db="EMBL/GenBank/DDBJ databases">
        <authorList>
            <person name="Chandra G."/>
            <person name="Truman W A."/>
        </authorList>
    </citation>
    <scope>NUCLEOTIDE SEQUENCE [LARGE SCALE GENOMIC DNA]</scope>
    <source>
        <strain evidence="2">PS880</strain>
    </source>
</reference>
<dbReference type="OrthoDB" id="9804551at2"/>
<accession>A0A5E7GAN6</accession>
<dbReference type="SUPFAM" id="SSF47336">
    <property type="entry name" value="ACP-like"/>
    <property type="match status" value="1"/>
</dbReference>
<name>A0A5E7GAN6_PSEFL</name>
<sequence>MLNDECPGDNSIEYTIKAIICAHLLCDFDEIHQTSRFVEDLYADSLDILDMFLQVREQLNLELDTDKLSQTRTVGAFCQLVDQSLRENTKNLLS</sequence>
<protein>
    <submittedName>
        <fullName evidence="2">Acyl carrier protein</fullName>
    </submittedName>
</protein>
<evidence type="ECO:0000313" key="2">
    <source>
        <dbReference type="EMBL" id="VVO48615.1"/>
    </source>
</evidence>
<dbReference type="EMBL" id="CABVIH010000001">
    <property type="protein sequence ID" value="VVO48615.1"/>
    <property type="molecule type" value="Genomic_DNA"/>
</dbReference>
<evidence type="ECO:0000313" key="3">
    <source>
        <dbReference type="Proteomes" id="UP000375525"/>
    </source>
</evidence>
<dbReference type="InterPro" id="IPR009081">
    <property type="entry name" value="PP-bd_ACP"/>
</dbReference>